<comment type="caution">
    <text evidence="3">Lacks conserved residue(s) required for the propagation of feature annotation.</text>
</comment>
<evidence type="ECO:0000256" key="2">
    <source>
        <dbReference type="ARBA" id="ARBA00022679"/>
    </source>
</evidence>
<gene>
    <name evidence="5" type="ORF">DMP08_08780</name>
</gene>
<protein>
    <submittedName>
        <fullName evidence="5">Methionine synthase</fullName>
    </submittedName>
</protein>
<dbReference type="Gene3D" id="3.20.20.330">
    <property type="entry name" value="Homocysteine-binding-like domain"/>
    <property type="match status" value="1"/>
</dbReference>
<dbReference type="InterPro" id="IPR036589">
    <property type="entry name" value="HCY_dom_sf"/>
</dbReference>
<comment type="caution">
    <text evidence="5">The sequence shown here is derived from an EMBL/GenBank/DDBJ whole genome shotgun (WGS) entry which is preliminary data.</text>
</comment>
<keyword evidence="6" id="KW-1185">Reference proteome</keyword>
<dbReference type="Pfam" id="PF02574">
    <property type="entry name" value="S-methyl_trans"/>
    <property type="match status" value="1"/>
</dbReference>
<keyword evidence="2" id="KW-0808">Transferase</keyword>
<accession>A0A3N0B519</accession>
<name>A0A3N0B519_9ACTN</name>
<dbReference type="PANTHER" id="PTHR11103">
    <property type="entry name" value="SLR1189 PROTEIN"/>
    <property type="match status" value="1"/>
</dbReference>
<organism evidence="5 6">
    <name type="scientific">Paraeggerthella hongkongensis</name>
    <dbReference type="NCBI Taxonomy" id="230658"/>
    <lineage>
        <taxon>Bacteria</taxon>
        <taxon>Bacillati</taxon>
        <taxon>Actinomycetota</taxon>
        <taxon>Coriobacteriia</taxon>
        <taxon>Eggerthellales</taxon>
        <taxon>Eggerthellaceae</taxon>
        <taxon>Paraeggerthella</taxon>
    </lineage>
</organism>
<dbReference type="RefSeq" id="WP_123192537.1">
    <property type="nucleotide sequence ID" value="NZ_QICD01000018.1"/>
</dbReference>
<dbReference type="GO" id="GO:0008168">
    <property type="term" value="F:methyltransferase activity"/>
    <property type="evidence" value="ECO:0007669"/>
    <property type="project" value="UniProtKB-KW"/>
</dbReference>
<evidence type="ECO:0000259" key="4">
    <source>
        <dbReference type="PROSITE" id="PS50970"/>
    </source>
</evidence>
<dbReference type="PANTHER" id="PTHR11103:SF18">
    <property type="entry name" value="SLR1189 PROTEIN"/>
    <property type="match status" value="1"/>
</dbReference>
<evidence type="ECO:0000313" key="6">
    <source>
        <dbReference type="Proteomes" id="UP000278632"/>
    </source>
</evidence>
<dbReference type="InterPro" id="IPR003726">
    <property type="entry name" value="HCY_dom"/>
</dbReference>
<proteinExistence type="predicted"/>
<feature type="domain" description="Hcy-binding" evidence="4">
    <location>
        <begin position="1"/>
        <end position="288"/>
    </location>
</feature>
<evidence type="ECO:0000256" key="3">
    <source>
        <dbReference type="PROSITE-ProRule" id="PRU00333"/>
    </source>
</evidence>
<keyword evidence="1" id="KW-0489">Methyltransferase</keyword>
<dbReference type="GO" id="GO:0032259">
    <property type="term" value="P:methylation"/>
    <property type="evidence" value="ECO:0007669"/>
    <property type="project" value="UniProtKB-KW"/>
</dbReference>
<evidence type="ECO:0000313" key="5">
    <source>
        <dbReference type="EMBL" id="RNL42212.1"/>
    </source>
</evidence>
<reference evidence="6" key="1">
    <citation type="submission" date="2018-05" db="EMBL/GenBank/DDBJ databases">
        <title>Genome Sequencing of selected type strains of the family Eggerthellaceae.</title>
        <authorList>
            <person name="Danylec N."/>
            <person name="Stoll D.A."/>
            <person name="Doetsch A."/>
            <person name="Huch M."/>
        </authorList>
    </citation>
    <scope>NUCLEOTIDE SEQUENCE [LARGE SCALE GENOMIC DNA]</scope>
    <source>
        <strain evidence="6">DSM 16106</strain>
    </source>
</reference>
<dbReference type="SUPFAM" id="SSF82282">
    <property type="entry name" value="Homocysteine S-methyltransferase"/>
    <property type="match status" value="1"/>
</dbReference>
<evidence type="ECO:0000256" key="1">
    <source>
        <dbReference type="ARBA" id="ARBA00022603"/>
    </source>
</evidence>
<dbReference type="Proteomes" id="UP000278632">
    <property type="component" value="Unassembled WGS sequence"/>
</dbReference>
<sequence length="300" mass="31230">MPDIDLRFHRDMLVLSAPVAAVLQRQGFDIDRDLEYATLVEPEAVRDALRLNKVAGAQCLVTSTAGITAARLAHHGLEERAQEVVKAGLDIACQLKPQHVLVEVGPCGLPLDPSSKTSLNENRGQYADAARACAGASFDAFFLNGFANPSDLKCALMGVRQVSDALVFASVDVDAGGVLSDGRHTFAEALEVMVDFEASVAGFATRAPLEAATNLARQACAAGSLPVLAQLIVGAHDPKQGGVTESNPYFCPDVLVAAGAQLRGAGVQFLRACGAATPAYTGALVAASEGFDVVRSDVEA</sequence>
<dbReference type="OrthoDB" id="3171648at2"/>
<dbReference type="EMBL" id="QICD01000018">
    <property type="protein sequence ID" value="RNL42212.1"/>
    <property type="molecule type" value="Genomic_DNA"/>
</dbReference>
<dbReference type="AlphaFoldDB" id="A0A3N0B519"/>
<dbReference type="PROSITE" id="PS50970">
    <property type="entry name" value="HCY"/>
    <property type="match status" value="1"/>
</dbReference>